<keyword evidence="2" id="KW-0677">Repeat</keyword>
<feature type="signal peptide" evidence="4">
    <location>
        <begin position="1"/>
        <end position="21"/>
    </location>
</feature>
<name>A0A9X7U8L7_SPHYA</name>
<dbReference type="InterPro" id="IPR038081">
    <property type="entry name" value="CalX-like_sf"/>
</dbReference>
<dbReference type="SUPFAM" id="SSF141072">
    <property type="entry name" value="CalX-like"/>
    <property type="match status" value="1"/>
</dbReference>
<protein>
    <recommendedName>
        <fullName evidence="5">Calx-beta domain-containing protein</fullName>
    </recommendedName>
</protein>
<reference evidence="6 7" key="1">
    <citation type="submission" date="2020-07" db="EMBL/GenBank/DDBJ databases">
        <title>Whole genome sequence of Sphingobium yanoikuyae A3.</title>
        <authorList>
            <person name="Han S.-S."/>
        </authorList>
    </citation>
    <scope>NUCLEOTIDE SEQUENCE [LARGE SCALE GENOMIC DNA]</scope>
    <source>
        <strain evidence="6 7">A3</strain>
    </source>
</reference>
<evidence type="ECO:0000256" key="1">
    <source>
        <dbReference type="ARBA" id="ARBA00022729"/>
    </source>
</evidence>
<dbReference type="EMBL" id="CP060122">
    <property type="protein sequence ID" value="QNG45756.1"/>
    <property type="molecule type" value="Genomic_DNA"/>
</dbReference>
<gene>
    <name evidence="6" type="ORF">H3V42_29050</name>
</gene>
<evidence type="ECO:0000313" key="7">
    <source>
        <dbReference type="Proteomes" id="UP000515377"/>
    </source>
</evidence>
<keyword evidence="1 4" id="KW-0732">Signal</keyword>
<feature type="chain" id="PRO_5040782521" description="Calx-beta domain-containing protein" evidence="4">
    <location>
        <begin position="22"/>
        <end position="179"/>
    </location>
</feature>
<dbReference type="GO" id="GO:0016020">
    <property type="term" value="C:membrane"/>
    <property type="evidence" value="ECO:0007669"/>
    <property type="project" value="InterPro"/>
</dbReference>
<sequence>MKMLALAGVILCAWPIEIACASETITYNYDELGRLVLSTTQGGPNNNVVTSTTLDPTGNRSNYGVSLTGLCQIAALDGGGGSDEFTAYVQVQASSACSGPVTLSYATQDGTAFSGVNYHSASGTVTLQPGETSKTISISPIFGSIPSGQSRILYVNFALQSGAAALSDAQSAVTIVSSL</sequence>
<keyword evidence="3" id="KW-0106">Calcium</keyword>
<evidence type="ECO:0000313" key="6">
    <source>
        <dbReference type="EMBL" id="QNG45756.1"/>
    </source>
</evidence>
<dbReference type="Pfam" id="PF03160">
    <property type="entry name" value="Calx-beta"/>
    <property type="match status" value="1"/>
</dbReference>
<dbReference type="AlphaFoldDB" id="A0A9X7U8L7"/>
<proteinExistence type="predicted"/>
<evidence type="ECO:0000256" key="3">
    <source>
        <dbReference type="ARBA" id="ARBA00022837"/>
    </source>
</evidence>
<dbReference type="GO" id="GO:0007154">
    <property type="term" value="P:cell communication"/>
    <property type="evidence" value="ECO:0007669"/>
    <property type="project" value="InterPro"/>
</dbReference>
<evidence type="ECO:0000256" key="4">
    <source>
        <dbReference type="SAM" id="SignalP"/>
    </source>
</evidence>
<evidence type="ECO:0000259" key="5">
    <source>
        <dbReference type="Pfam" id="PF03160"/>
    </source>
</evidence>
<feature type="domain" description="Calx-beta" evidence="5">
    <location>
        <begin position="87"/>
        <end position="145"/>
    </location>
</feature>
<dbReference type="Gene3D" id="2.60.40.2030">
    <property type="match status" value="1"/>
</dbReference>
<accession>A0A9X7U8L7</accession>
<evidence type="ECO:0000256" key="2">
    <source>
        <dbReference type="ARBA" id="ARBA00022737"/>
    </source>
</evidence>
<dbReference type="InterPro" id="IPR003644">
    <property type="entry name" value="Calx_beta"/>
</dbReference>
<organism evidence="6 7">
    <name type="scientific">Sphingobium yanoikuyae</name>
    <name type="common">Sphingomonas yanoikuyae</name>
    <dbReference type="NCBI Taxonomy" id="13690"/>
    <lineage>
        <taxon>Bacteria</taxon>
        <taxon>Pseudomonadati</taxon>
        <taxon>Pseudomonadota</taxon>
        <taxon>Alphaproteobacteria</taxon>
        <taxon>Sphingomonadales</taxon>
        <taxon>Sphingomonadaceae</taxon>
        <taxon>Sphingobium</taxon>
    </lineage>
</organism>
<dbReference type="Proteomes" id="UP000515377">
    <property type="component" value="Chromosome"/>
</dbReference>